<organism evidence="2">
    <name type="scientific">Panicum hallii</name>
    <dbReference type="NCBI Taxonomy" id="206008"/>
    <lineage>
        <taxon>Eukaryota</taxon>
        <taxon>Viridiplantae</taxon>
        <taxon>Streptophyta</taxon>
        <taxon>Embryophyta</taxon>
        <taxon>Tracheophyta</taxon>
        <taxon>Spermatophyta</taxon>
        <taxon>Magnoliopsida</taxon>
        <taxon>Liliopsida</taxon>
        <taxon>Poales</taxon>
        <taxon>Poaceae</taxon>
        <taxon>PACMAD clade</taxon>
        <taxon>Panicoideae</taxon>
        <taxon>Panicodae</taxon>
        <taxon>Paniceae</taxon>
        <taxon>Panicinae</taxon>
        <taxon>Panicum</taxon>
        <taxon>Panicum sect. Panicum</taxon>
    </lineage>
</organism>
<dbReference type="AlphaFoldDB" id="A0A2S3HCU7"/>
<sequence>MAARTHAPPHPTHACTAFWLAHTASRAPHTHSFSSAPTAAAPHVAAARHHLLSRRHTPNFVFFAGDSLSDTRWASPPAAPRSCDKRRLLWLRRHTPSSASRSAGSTHDPPPAPPSGDHARADTRPSELAAPSSLDAITPPATTSAPPSKPALMPIVGPLAHSRSTSRAHGRRLSLAHSRTRGVGRRKMNSTQGFGDERPERRTLCMLALY</sequence>
<protein>
    <submittedName>
        <fullName evidence="2">Uncharacterized protein</fullName>
    </submittedName>
</protein>
<proteinExistence type="predicted"/>
<gene>
    <name evidence="2" type="ORF">PAHAL_3G312500</name>
</gene>
<dbReference type="EMBL" id="CM008048">
    <property type="protein sequence ID" value="PAN19998.1"/>
    <property type="molecule type" value="Genomic_DNA"/>
</dbReference>
<dbReference type="Gramene" id="PAN19998">
    <property type="protein sequence ID" value="PAN19998"/>
    <property type="gene ID" value="PAHAL_3G312500"/>
</dbReference>
<name>A0A2S3HCU7_9POAL</name>
<dbReference type="Proteomes" id="UP000243499">
    <property type="component" value="Chromosome 3"/>
</dbReference>
<feature type="compositionally biased region" description="Basic residues" evidence="1">
    <location>
        <begin position="164"/>
        <end position="188"/>
    </location>
</feature>
<accession>A0A2S3HCU7</accession>
<reference evidence="2" key="1">
    <citation type="submission" date="2018-04" db="EMBL/GenBank/DDBJ databases">
        <title>WGS assembly of Panicum hallii.</title>
        <authorList>
            <person name="Lovell J."/>
            <person name="Jenkins J."/>
            <person name="Lowry D."/>
            <person name="Mamidi S."/>
            <person name="Sreedasyam A."/>
            <person name="Weng X."/>
            <person name="Barry K."/>
            <person name="Bonette J."/>
            <person name="Campitelli B."/>
            <person name="Daum C."/>
            <person name="Gordon S."/>
            <person name="Gould B."/>
            <person name="Lipzen A."/>
            <person name="Macqueen A."/>
            <person name="Palacio-Mejia J."/>
            <person name="Plott C."/>
            <person name="Shakirov E."/>
            <person name="Shu S."/>
            <person name="Yoshinaga Y."/>
            <person name="Zane M."/>
            <person name="Rokhsar D."/>
            <person name="Grimwood J."/>
            <person name="Schmutz J."/>
            <person name="Juenger T."/>
        </authorList>
    </citation>
    <scope>NUCLEOTIDE SEQUENCE [LARGE SCALE GENOMIC DNA]</scope>
    <source>
        <strain evidence="2">FIL2</strain>
    </source>
</reference>
<feature type="compositionally biased region" description="Polar residues" evidence="1">
    <location>
        <begin position="96"/>
        <end position="105"/>
    </location>
</feature>
<evidence type="ECO:0000313" key="2">
    <source>
        <dbReference type="EMBL" id="PAN19998.1"/>
    </source>
</evidence>
<evidence type="ECO:0000256" key="1">
    <source>
        <dbReference type="SAM" id="MobiDB-lite"/>
    </source>
</evidence>
<feature type="region of interest" description="Disordered" evidence="1">
    <location>
        <begin position="95"/>
        <end position="197"/>
    </location>
</feature>